<keyword evidence="3 7" id="KW-0378">Hydrolase</keyword>
<keyword evidence="12" id="KW-1185">Reference proteome</keyword>
<dbReference type="STRING" id="306541.SAMN05421668_103158"/>
<dbReference type="PANTHER" id="PTHR43301">
    <property type="entry name" value="ARABINAN ENDO-1,5-ALPHA-L-ARABINOSIDASE"/>
    <property type="match status" value="1"/>
</dbReference>
<evidence type="ECO:0000256" key="6">
    <source>
        <dbReference type="PIRSR" id="PIRSR606710-2"/>
    </source>
</evidence>
<feature type="active site" description="Proton acceptor" evidence="5">
    <location>
        <position position="31"/>
    </location>
</feature>
<accession>A0A1I6Q7S7</accession>
<dbReference type="SUPFAM" id="SSF75005">
    <property type="entry name" value="Arabinanase/levansucrase/invertase"/>
    <property type="match status" value="1"/>
</dbReference>
<evidence type="ECO:0000256" key="5">
    <source>
        <dbReference type="PIRSR" id="PIRSR606710-1"/>
    </source>
</evidence>
<evidence type="ECO:0000313" key="11">
    <source>
        <dbReference type="Proteomes" id="UP000199139"/>
    </source>
</evidence>
<dbReference type="AlphaFoldDB" id="A0A1I6Q7S7"/>
<proteinExistence type="inferred from homology"/>
<dbReference type="EMBL" id="BJWJ01000002">
    <property type="protein sequence ID" value="GEM03229.1"/>
    <property type="molecule type" value="Genomic_DNA"/>
</dbReference>
<evidence type="ECO:0000256" key="2">
    <source>
        <dbReference type="ARBA" id="ARBA00009865"/>
    </source>
</evidence>
<dbReference type="GO" id="GO:0005975">
    <property type="term" value="P:carbohydrate metabolic process"/>
    <property type="evidence" value="ECO:0007669"/>
    <property type="project" value="InterPro"/>
</dbReference>
<evidence type="ECO:0000256" key="7">
    <source>
        <dbReference type="RuleBase" id="RU361187"/>
    </source>
</evidence>
<dbReference type="Pfam" id="PF04616">
    <property type="entry name" value="Glyco_hydro_43"/>
    <property type="match status" value="1"/>
</dbReference>
<evidence type="ECO:0000256" key="1">
    <source>
        <dbReference type="ARBA" id="ARBA00004834"/>
    </source>
</evidence>
<protein>
    <submittedName>
        <fullName evidence="10">Arabinan endo-1,5-alpha-L-arabinosidase</fullName>
    </submittedName>
    <submittedName>
        <fullName evidence="9">Beta-xylosidase</fullName>
    </submittedName>
</protein>
<organism evidence="10 11">
    <name type="scientific">Halolactibacillus miurensis</name>
    <dbReference type="NCBI Taxonomy" id="306541"/>
    <lineage>
        <taxon>Bacteria</taxon>
        <taxon>Bacillati</taxon>
        <taxon>Bacillota</taxon>
        <taxon>Bacilli</taxon>
        <taxon>Bacillales</taxon>
        <taxon>Bacillaceae</taxon>
        <taxon>Halolactibacillus</taxon>
    </lineage>
</organism>
<evidence type="ECO:0000256" key="4">
    <source>
        <dbReference type="ARBA" id="ARBA00023295"/>
    </source>
</evidence>
<dbReference type="PANTHER" id="PTHR43301:SF3">
    <property type="entry name" value="ARABINAN ENDO-1,5-ALPHA-L-ARABINOSIDASE A-RELATED"/>
    <property type="match status" value="1"/>
</dbReference>
<dbReference type="Gene3D" id="2.115.10.20">
    <property type="entry name" value="Glycosyl hydrolase domain, family 43"/>
    <property type="match status" value="1"/>
</dbReference>
<evidence type="ECO:0000256" key="3">
    <source>
        <dbReference type="ARBA" id="ARBA00022801"/>
    </source>
</evidence>
<feature type="site" description="Important for catalytic activity, responsible for pKa modulation of the active site Glu and correct orientation of both the proton donor and substrate" evidence="6">
    <location>
        <position position="153"/>
    </location>
</feature>
<dbReference type="InterPro" id="IPR050727">
    <property type="entry name" value="GH43_arabinanases"/>
</dbReference>
<evidence type="ECO:0000313" key="12">
    <source>
        <dbReference type="Proteomes" id="UP000321773"/>
    </source>
</evidence>
<feature type="domain" description="Extracellular endo-alpha-(1-&gt;5)-L-arabinanase C-terminal" evidence="8">
    <location>
        <begin position="331"/>
        <end position="429"/>
    </location>
</feature>
<dbReference type="RefSeq" id="WP_246806733.1">
    <property type="nucleotide sequence ID" value="NZ_BJWJ01000002.1"/>
</dbReference>
<sequence>MIKKDYLPKDTPFDPDVMKDETKWGSYGAHDPAIIKEGEMYYVFSTDTGGKDHVKAGIQIRQSPDLIHWTFVGRAFSDGVPREAYNWTEANGLWAPEVVKMNGKFYLYYAASQFGKTQSFIGVAVSDSVTGPYEDLGLVYKSVRGTEGPNAIDPNITFTPEGQVYMVFGSFFGGLYVNEIEPKTGKFKTPGPGTLIAKRHTSVDRALEGPYIIYNDVFDYYYLFVSYDSLFADYNIRIGRSKSITGPYTDYNGKELTDIEGNQDEIGMKVLGSYKFSDGEGWLAPGHNSVLKDSDDYFVCHHVREPVNKHVHYVHIRKILWSDEGWPLVSPERFAGEDNREIKDHDLQGQWEFVRIDPTNHDQDLAYQVALTEPKDRPRFIVKPTKNSVKVHLSDEVLDGKVSAGWDWERWCETIVFAGYNHKGVVTMGKKITGK</sequence>
<gene>
    <name evidence="9" type="ORF">HMI01_02170</name>
    <name evidence="10" type="ORF">SAMN05421668_103158</name>
</gene>
<dbReference type="InterPro" id="IPR032291">
    <property type="entry name" value="Abn2_C"/>
</dbReference>
<dbReference type="InterPro" id="IPR006710">
    <property type="entry name" value="Glyco_hydro_43"/>
</dbReference>
<dbReference type="InterPro" id="IPR023296">
    <property type="entry name" value="Glyco_hydro_beta-prop_sf"/>
</dbReference>
<evidence type="ECO:0000313" key="10">
    <source>
        <dbReference type="EMBL" id="SFS48385.1"/>
    </source>
</evidence>
<dbReference type="CDD" id="cd08998">
    <property type="entry name" value="GH43_Arb43a-like"/>
    <property type="match status" value="1"/>
</dbReference>
<dbReference type="Proteomes" id="UP000199139">
    <property type="component" value="Unassembled WGS sequence"/>
</dbReference>
<evidence type="ECO:0000313" key="9">
    <source>
        <dbReference type="EMBL" id="GEM03229.1"/>
    </source>
</evidence>
<reference evidence="10 11" key="1">
    <citation type="submission" date="2016-10" db="EMBL/GenBank/DDBJ databases">
        <authorList>
            <person name="de Groot N.N."/>
        </authorList>
    </citation>
    <scope>NUCLEOTIDE SEQUENCE [LARGE SCALE GENOMIC DNA]</scope>
    <source>
        <strain evidence="10 11">DSM 17074</strain>
    </source>
</reference>
<name>A0A1I6Q7S7_9BACI</name>
<dbReference type="Proteomes" id="UP000321773">
    <property type="component" value="Unassembled WGS sequence"/>
</dbReference>
<dbReference type="EMBL" id="FPAI01000003">
    <property type="protein sequence ID" value="SFS48385.1"/>
    <property type="molecule type" value="Genomic_DNA"/>
</dbReference>
<feature type="active site" description="Proton donor" evidence="5">
    <location>
        <position position="208"/>
    </location>
</feature>
<evidence type="ECO:0000259" key="8">
    <source>
        <dbReference type="Pfam" id="PF16369"/>
    </source>
</evidence>
<comment type="pathway">
    <text evidence="1">Glycan metabolism; L-arabinan degradation.</text>
</comment>
<dbReference type="Pfam" id="PF16369">
    <property type="entry name" value="GH43_C"/>
    <property type="match status" value="1"/>
</dbReference>
<dbReference type="GO" id="GO:0004553">
    <property type="term" value="F:hydrolase activity, hydrolyzing O-glycosyl compounds"/>
    <property type="evidence" value="ECO:0007669"/>
    <property type="project" value="InterPro"/>
</dbReference>
<comment type="similarity">
    <text evidence="2 7">Belongs to the glycosyl hydrolase 43 family.</text>
</comment>
<reference evidence="9 12" key="2">
    <citation type="submission" date="2019-07" db="EMBL/GenBank/DDBJ databases">
        <title>Whole genome shotgun sequence of Halolactibacillus miurensis NBRC 100873.</title>
        <authorList>
            <person name="Hosoyama A."/>
            <person name="Uohara A."/>
            <person name="Ohji S."/>
            <person name="Ichikawa N."/>
        </authorList>
    </citation>
    <scope>NUCLEOTIDE SEQUENCE [LARGE SCALE GENOMIC DNA]</scope>
    <source>
        <strain evidence="9 12">NBRC 100873</strain>
    </source>
</reference>
<keyword evidence="4 7" id="KW-0326">Glycosidase</keyword>